<accession>A0ABT5HCM9</accession>
<reference evidence="9 10" key="1">
    <citation type="submission" date="2023-01" db="EMBL/GenBank/DDBJ databases">
        <title>Exploring GABA producing Bacteroides strains toward improving mental health.</title>
        <authorList>
            <person name="Yousuf B."/>
            <person name="Bouhlel N.E."/>
            <person name="Mottawea W."/>
            <person name="Hammami R."/>
        </authorList>
    </citation>
    <scope>NUCLEOTIDE SEQUENCE [LARGE SCALE GENOMIC DNA]</scope>
    <source>
        <strain evidence="9 10">UO.H1054</strain>
    </source>
</reference>
<dbReference type="RefSeq" id="WP_272721087.1">
    <property type="nucleotide sequence ID" value="NZ_JAQPYS010000086.1"/>
</dbReference>
<evidence type="ECO:0000313" key="10">
    <source>
        <dbReference type="Proteomes" id="UP001215398"/>
    </source>
</evidence>
<comment type="subcellular location">
    <subcellularLocation>
        <location evidence="1">Membrane</location>
        <topology evidence="1">Multi-pass membrane protein</topology>
    </subcellularLocation>
</comment>
<evidence type="ECO:0000256" key="4">
    <source>
        <dbReference type="ARBA" id="ARBA00022692"/>
    </source>
</evidence>
<dbReference type="SUPFAM" id="SSF53448">
    <property type="entry name" value="Nucleotide-diphospho-sugar transferases"/>
    <property type="match status" value="1"/>
</dbReference>
<keyword evidence="2" id="KW-0328">Glycosyltransferase</keyword>
<keyword evidence="6 7" id="KW-0472">Membrane</keyword>
<keyword evidence="5 7" id="KW-1133">Transmembrane helix</keyword>
<evidence type="ECO:0000256" key="1">
    <source>
        <dbReference type="ARBA" id="ARBA00004141"/>
    </source>
</evidence>
<evidence type="ECO:0000256" key="6">
    <source>
        <dbReference type="ARBA" id="ARBA00023136"/>
    </source>
</evidence>
<dbReference type="InterPro" id="IPR029044">
    <property type="entry name" value="Nucleotide-diphossugar_trans"/>
</dbReference>
<keyword evidence="3" id="KW-0808">Transferase</keyword>
<name>A0ABT5HCM9_9BACE</name>
<protein>
    <submittedName>
        <fullName evidence="9">Glycosyltransferase family 2 protein</fullName>
    </submittedName>
</protein>
<comment type="caution">
    <text evidence="9">The sequence shown here is derived from an EMBL/GenBank/DDBJ whole genome shotgun (WGS) entry which is preliminary data.</text>
</comment>
<dbReference type="EMBL" id="JAQPYS010000086">
    <property type="protein sequence ID" value="MDC7138050.1"/>
    <property type="molecule type" value="Genomic_DNA"/>
</dbReference>
<evidence type="ECO:0000256" key="2">
    <source>
        <dbReference type="ARBA" id="ARBA00022676"/>
    </source>
</evidence>
<dbReference type="CDD" id="cd04187">
    <property type="entry name" value="DPM1_like_bac"/>
    <property type="match status" value="1"/>
</dbReference>
<organism evidence="9 10">
    <name type="scientific">Bacteroides zhangwenhongii</name>
    <dbReference type="NCBI Taxonomy" id="2650157"/>
    <lineage>
        <taxon>Bacteria</taxon>
        <taxon>Pseudomonadati</taxon>
        <taxon>Bacteroidota</taxon>
        <taxon>Bacteroidia</taxon>
        <taxon>Bacteroidales</taxon>
        <taxon>Bacteroidaceae</taxon>
        <taxon>Bacteroides</taxon>
    </lineage>
</organism>
<dbReference type="Pfam" id="PF00535">
    <property type="entry name" value="Glycos_transf_2"/>
    <property type="match status" value="1"/>
</dbReference>
<dbReference type="Gene3D" id="3.90.550.10">
    <property type="entry name" value="Spore Coat Polysaccharide Biosynthesis Protein SpsA, Chain A"/>
    <property type="match status" value="1"/>
</dbReference>
<feature type="transmembrane region" description="Helical" evidence="7">
    <location>
        <begin position="235"/>
        <end position="254"/>
    </location>
</feature>
<sequence>MNIKKKISIVTPCYNEEGNVRELYNQVKLQFEKLCDYTYEHIFIDNASKDGTVSILRELAQNDKNVKLILNIKNFGHIRSPYYGLLQATGDAAILMVADLQDPPSLIPVFIKKWEEGHQIVLGVKNKSKENPIMFSLRKIFYHLMAKSSSTEHISNFTGFGLYDQSFLNILRNIRDPYPYFRGMVAELGADYATVTYTQPIRQNGKTKNNFYTLYDMAMLGFVNHSKLPLRMASFLGFIVAFISLLVGLVYLVYKLVYWDSFSVGMAPLIIGLFFFSSVQLLFVGVIGEYVGAIYTQVRKRPLVIERERVNF</sequence>
<dbReference type="PANTHER" id="PTHR48090:SF1">
    <property type="entry name" value="PROPHAGE BACTOPRENOL GLUCOSYL TRANSFERASE HOMOLOG"/>
    <property type="match status" value="1"/>
</dbReference>
<gene>
    <name evidence="9" type="ORF">PQG98_17130</name>
</gene>
<dbReference type="InterPro" id="IPR050256">
    <property type="entry name" value="Glycosyltransferase_2"/>
</dbReference>
<evidence type="ECO:0000313" key="9">
    <source>
        <dbReference type="EMBL" id="MDC7138050.1"/>
    </source>
</evidence>
<keyword evidence="4 7" id="KW-0812">Transmembrane</keyword>
<proteinExistence type="predicted"/>
<evidence type="ECO:0000256" key="7">
    <source>
        <dbReference type="SAM" id="Phobius"/>
    </source>
</evidence>
<evidence type="ECO:0000259" key="8">
    <source>
        <dbReference type="Pfam" id="PF00535"/>
    </source>
</evidence>
<dbReference type="InterPro" id="IPR001173">
    <property type="entry name" value="Glyco_trans_2-like"/>
</dbReference>
<keyword evidence="10" id="KW-1185">Reference proteome</keyword>
<feature type="transmembrane region" description="Helical" evidence="7">
    <location>
        <begin position="266"/>
        <end position="291"/>
    </location>
</feature>
<evidence type="ECO:0000256" key="3">
    <source>
        <dbReference type="ARBA" id="ARBA00022679"/>
    </source>
</evidence>
<evidence type="ECO:0000256" key="5">
    <source>
        <dbReference type="ARBA" id="ARBA00022989"/>
    </source>
</evidence>
<feature type="domain" description="Glycosyltransferase 2-like" evidence="8">
    <location>
        <begin position="8"/>
        <end position="140"/>
    </location>
</feature>
<dbReference type="PANTHER" id="PTHR48090">
    <property type="entry name" value="UNDECAPRENYL-PHOSPHATE 4-DEOXY-4-FORMAMIDO-L-ARABINOSE TRANSFERASE-RELATED"/>
    <property type="match status" value="1"/>
</dbReference>
<dbReference type="Proteomes" id="UP001215398">
    <property type="component" value="Unassembled WGS sequence"/>
</dbReference>